<keyword evidence="1" id="KW-0812">Transmembrane</keyword>
<dbReference type="OrthoDB" id="2454322at2"/>
<proteinExistence type="predicted"/>
<gene>
    <name evidence="2" type="ORF">D3873_08370</name>
</gene>
<dbReference type="EMBL" id="CP032418">
    <property type="protein sequence ID" value="AYC29907.1"/>
    <property type="molecule type" value="Genomic_DNA"/>
</dbReference>
<name>A0A385YVI4_9BACL</name>
<dbReference type="RefSeq" id="WP_119883643.1">
    <property type="nucleotide sequence ID" value="NZ_CP032418.1"/>
</dbReference>
<organism evidence="2 3">
    <name type="scientific">Paenisporosarcina cavernae</name>
    <dbReference type="NCBI Taxonomy" id="2320858"/>
    <lineage>
        <taxon>Bacteria</taxon>
        <taxon>Bacillati</taxon>
        <taxon>Bacillota</taxon>
        <taxon>Bacilli</taxon>
        <taxon>Bacillales</taxon>
        <taxon>Caryophanaceae</taxon>
        <taxon>Paenisporosarcina</taxon>
    </lineage>
</organism>
<keyword evidence="1" id="KW-0472">Membrane</keyword>
<sequence length="80" mass="8788">METFVSLIIVAAGIALFVLMKKTKKNYVINFGIAVFLLLLFVRTLMLDPLDWIGYVALLFCAIGAIAQVVLGIKNKAIQS</sequence>
<feature type="transmembrane region" description="Helical" evidence="1">
    <location>
        <begin position="5"/>
        <end position="20"/>
    </location>
</feature>
<evidence type="ECO:0000313" key="2">
    <source>
        <dbReference type="EMBL" id="AYC29907.1"/>
    </source>
</evidence>
<evidence type="ECO:0000256" key="1">
    <source>
        <dbReference type="SAM" id="Phobius"/>
    </source>
</evidence>
<evidence type="ECO:0000313" key="3">
    <source>
        <dbReference type="Proteomes" id="UP000265725"/>
    </source>
</evidence>
<reference evidence="3" key="1">
    <citation type="submission" date="2018-09" db="EMBL/GenBank/DDBJ databases">
        <authorList>
            <person name="Zhu H."/>
        </authorList>
    </citation>
    <scope>NUCLEOTIDE SEQUENCE [LARGE SCALE GENOMIC DNA]</scope>
    <source>
        <strain evidence="3">K2R23-3</strain>
    </source>
</reference>
<feature type="transmembrane region" description="Helical" evidence="1">
    <location>
        <begin position="52"/>
        <end position="73"/>
    </location>
</feature>
<dbReference type="KEGG" id="paek:D3873_08370"/>
<accession>A0A385YVI4</accession>
<dbReference type="AlphaFoldDB" id="A0A385YVI4"/>
<keyword evidence="1" id="KW-1133">Transmembrane helix</keyword>
<keyword evidence="3" id="KW-1185">Reference proteome</keyword>
<feature type="transmembrane region" description="Helical" evidence="1">
    <location>
        <begin position="27"/>
        <end position="46"/>
    </location>
</feature>
<dbReference type="Proteomes" id="UP000265725">
    <property type="component" value="Chromosome"/>
</dbReference>
<protein>
    <submittedName>
        <fullName evidence="2">Uncharacterized protein</fullName>
    </submittedName>
</protein>